<comment type="caution">
    <text evidence="2">The sequence shown here is derived from an EMBL/GenBank/DDBJ whole genome shotgun (WGS) entry which is preliminary data.</text>
</comment>
<dbReference type="AlphaFoldDB" id="A0A645BNN3"/>
<gene>
    <name evidence="2" type="ORF">SDC9_113693</name>
</gene>
<name>A0A645BNN3_9ZZZZ</name>
<evidence type="ECO:0000313" key="2">
    <source>
        <dbReference type="EMBL" id="MPM66782.1"/>
    </source>
</evidence>
<feature type="region of interest" description="Disordered" evidence="1">
    <location>
        <begin position="207"/>
        <end position="229"/>
    </location>
</feature>
<sequence length="229" mass="23379">MPEVAGLCLVLHLGVGQGCGAVRAPVDDPAALVDEALAVKVHEHPAHRVGAALVHGEAGTAPVAGGAQLFLLLHNAAAVLFLPVPHPLQKGLAAQVMAAHALGAQGLLHLNLGGDAGVVGAGHPKRGVPLHPLEAGEHVLKRAVHGMSHVELPGDVGRRHYNGKGLLIRVSVTLKAAAALPHFINSALGLSGLVDLRQLLLHISSSPHQNSKKAPSLSAQGERSVRGTT</sequence>
<dbReference type="EMBL" id="VSSQ01021293">
    <property type="protein sequence ID" value="MPM66782.1"/>
    <property type="molecule type" value="Genomic_DNA"/>
</dbReference>
<evidence type="ECO:0000256" key="1">
    <source>
        <dbReference type="SAM" id="MobiDB-lite"/>
    </source>
</evidence>
<dbReference type="AntiFam" id="ANF00083">
    <property type="entry name" value="Shadow ORF (opposite leuS)"/>
</dbReference>
<reference evidence="2" key="1">
    <citation type="submission" date="2019-08" db="EMBL/GenBank/DDBJ databases">
        <authorList>
            <person name="Kucharzyk K."/>
            <person name="Murdoch R.W."/>
            <person name="Higgins S."/>
            <person name="Loffler F."/>
        </authorList>
    </citation>
    <scope>NUCLEOTIDE SEQUENCE</scope>
</reference>
<protein>
    <submittedName>
        <fullName evidence="2">Uncharacterized protein</fullName>
    </submittedName>
</protein>
<organism evidence="2">
    <name type="scientific">bioreactor metagenome</name>
    <dbReference type="NCBI Taxonomy" id="1076179"/>
    <lineage>
        <taxon>unclassified sequences</taxon>
        <taxon>metagenomes</taxon>
        <taxon>ecological metagenomes</taxon>
    </lineage>
</organism>
<proteinExistence type="predicted"/>
<accession>A0A645BNN3</accession>